<dbReference type="PROSITE" id="PS00061">
    <property type="entry name" value="ADH_SHORT"/>
    <property type="match status" value="1"/>
</dbReference>
<dbReference type="SUPFAM" id="SSF51735">
    <property type="entry name" value="NAD(P)-binding Rossmann-fold domains"/>
    <property type="match status" value="1"/>
</dbReference>
<dbReference type="GO" id="GO:0016020">
    <property type="term" value="C:membrane"/>
    <property type="evidence" value="ECO:0007669"/>
    <property type="project" value="TreeGrafter"/>
</dbReference>
<dbReference type="PANTHER" id="PTHR44196:SF1">
    <property type="entry name" value="DEHYDROGENASE_REDUCTASE SDR FAMILY MEMBER 7B"/>
    <property type="match status" value="1"/>
</dbReference>
<keyword evidence="7" id="KW-1185">Reference proteome</keyword>
<dbReference type="InterPro" id="IPR036291">
    <property type="entry name" value="NAD(P)-bd_dom_sf"/>
</dbReference>
<evidence type="ECO:0000313" key="7">
    <source>
        <dbReference type="Proteomes" id="UP000276417"/>
    </source>
</evidence>
<feature type="domain" description="Ketoreductase" evidence="5">
    <location>
        <begin position="51"/>
        <end position="254"/>
    </location>
</feature>
<feature type="region of interest" description="Disordered" evidence="4">
    <location>
        <begin position="333"/>
        <end position="360"/>
    </location>
</feature>
<feature type="region of interest" description="Disordered" evidence="4">
    <location>
        <begin position="1"/>
        <end position="20"/>
    </location>
</feature>
<dbReference type="SMART" id="SM00822">
    <property type="entry name" value="PKS_KR"/>
    <property type="match status" value="1"/>
</dbReference>
<dbReference type="PRINTS" id="PR00080">
    <property type="entry name" value="SDRFAMILY"/>
</dbReference>
<evidence type="ECO:0000256" key="1">
    <source>
        <dbReference type="ARBA" id="ARBA00006484"/>
    </source>
</evidence>
<dbReference type="AlphaFoldDB" id="A0A3G8Y8S3"/>
<reference evidence="6 7" key="1">
    <citation type="submission" date="2018-11" db="EMBL/GenBank/DDBJ databases">
        <title>Deinococcus shelandsis sp. nov., isolated from South Shetland Islands soil of Antarctica.</title>
        <authorList>
            <person name="Tian J."/>
        </authorList>
    </citation>
    <scope>NUCLEOTIDE SEQUENCE [LARGE SCALE GENOMIC DNA]</scope>
    <source>
        <strain evidence="6 7">S14-83T</strain>
    </source>
</reference>
<evidence type="ECO:0000259" key="5">
    <source>
        <dbReference type="SMART" id="SM00822"/>
    </source>
</evidence>
<dbReference type="InterPro" id="IPR020904">
    <property type="entry name" value="Sc_DH/Rdtase_CS"/>
</dbReference>
<dbReference type="Pfam" id="PF00106">
    <property type="entry name" value="adh_short"/>
    <property type="match status" value="1"/>
</dbReference>
<dbReference type="InterPro" id="IPR002347">
    <property type="entry name" value="SDR_fam"/>
</dbReference>
<keyword evidence="2" id="KW-0560">Oxidoreductase</keyword>
<dbReference type="PRINTS" id="PR00081">
    <property type="entry name" value="GDHRDH"/>
</dbReference>
<dbReference type="Gene3D" id="3.40.50.720">
    <property type="entry name" value="NAD(P)-binding Rossmann-like Domain"/>
    <property type="match status" value="1"/>
</dbReference>
<dbReference type="GO" id="GO:0016491">
    <property type="term" value="F:oxidoreductase activity"/>
    <property type="evidence" value="ECO:0007669"/>
    <property type="project" value="UniProtKB-KW"/>
</dbReference>
<dbReference type="InterPro" id="IPR057326">
    <property type="entry name" value="KR_dom"/>
</dbReference>
<dbReference type="KEGG" id="dph:EHF33_02575"/>
<dbReference type="PANTHER" id="PTHR44196">
    <property type="entry name" value="DEHYDROGENASE/REDUCTASE SDR FAMILY MEMBER 7B"/>
    <property type="match status" value="1"/>
</dbReference>
<sequence length="360" mass="38283">MKPVSDTRRSTKLNAKPRKRRSGLGGTLLISAAALIAARRLFVAPFSLAGKSVLISGGSRGLGLALGRELLRYGSNLTLLARDEAELRRAESDLQARAAALRQISGQTSQVQIVVGDVTQQADLERAVEAAISTYGQLDVVANVAGIIQSGPLDNVTEQEFRDSMEVNAFAPLRLTRTALPYLRASGGRVLIVASIAGKAAVPHLSSYSVSKFAAVGLGQALRAELAQDGVLVTTVCPGLMRTGSPRHAQIKGQHRREYALFATLDNLPLISLDADKAAQRTVQALIRGEAEVMIGGPAKLLRVFQSFAPQLSADVLTLLNRFLPGPASSDVALRGQQAETPLTRANPIKRKAEQSLNES</sequence>
<dbReference type="EMBL" id="CP034183">
    <property type="protein sequence ID" value="AZI41768.1"/>
    <property type="molecule type" value="Genomic_DNA"/>
</dbReference>
<protein>
    <submittedName>
        <fullName evidence="6">SDR family NAD(P)-dependent oxidoreductase</fullName>
    </submittedName>
</protein>
<evidence type="ECO:0000256" key="4">
    <source>
        <dbReference type="SAM" id="MobiDB-lite"/>
    </source>
</evidence>
<dbReference type="OrthoDB" id="151996at2"/>
<name>A0A3G8Y8S3_9DEIO</name>
<gene>
    <name evidence="6" type="ORF">EHF33_02575</name>
</gene>
<dbReference type="Proteomes" id="UP000276417">
    <property type="component" value="Chromosome 1"/>
</dbReference>
<organism evidence="6 7">
    <name type="scientific">Deinococcus psychrotolerans</name>
    <dbReference type="NCBI Taxonomy" id="2489213"/>
    <lineage>
        <taxon>Bacteria</taxon>
        <taxon>Thermotogati</taxon>
        <taxon>Deinococcota</taxon>
        <taxon>Deinococci</taxon>
        <taxon>Deinococcales</taxon>
        <taxon>Deinococcaceae</taxon>
        <taxon>Deinococcus</taxon>
    </lineage>
</organism>
<comment type="similarity">
    <text evidence="1 3">Belongs to the short-chain dehydrogenases/reductases (SDR) family.</text>
</comment>
<evidence type="ECO:0000256" key="2">
    <source>
        <dbReference type="ARBA" id="ARBA00023002"/>
    </source>
</evidence>
<accession>A0A3G8Y8S3</accession>
<proteinExistence type="inferred from homology"/>
<evidence type="ECO:0000313" key="6">
    <source>
        <dbReference type="EMBL" id="AZI41768.1"/>
    </source>
</evidence>
<dbReference type="RefSeq" id="WP_124867607.1">
    <property type="nucleotide sequence ID" value="NZ_CP034183.1"/>
</dbReference>
<evidence type="ECO:0000256" key="3">
    <source>
        <dbReference type="RuleBase" id="RU000363"/>
    </source>
</evidence>